<name>A0ABT2I154_9SPHN</name>
<organism evidence="4 5">
    <name type="scientific">Novosphingobium mangrovi</name>
    <name type="common">ex Huang et al. 2023</name>
    <dbReference type="NCBI Taxonomy" id="2976432"/>
    <lineage>
        <taxon>Bacteria</taxon>
        <taxon>Pseudomonadati</taxon>
        <taxon>Pseudomonadota</taxon>
        <taxon>Alphaproteobacteria</taxon>
        <taxon>Sphingomonadales</taxon>
        <taxon>Sphingomonadaceae</taxon>
        <taxon>Novosphingobium</taxon>
    </lineage>
</organism>
<dbReference type="Pfam" id="PF06791">
    <property type="entry name" value="TMP_2"/>
    <property type="match status" value="1"/>
</dbReference>
<feature type="compositionally biased region" description="Basic and acidic residues" evidence="2">
    <location>
        <begin position="438"/>
        <end position="461"/>
    </location>
</feature>
<dbReference type="Proteomes" id="UP001165583">
    <property type="component" value="Unassembled WGS sequence"/>
</dbReference>
<reference evidence="4" key="1">
    <citation type="submission" date="2022-09" db="EMBL/GenBank/DDBJ databases">
        <title>Novosphingobium sp. Nov., a polycyclic aromatic hydrocarbon-degrading bacterium isolated form mangrove sediments in HongKong.</title>
        <authorList>
            <person name="Hu Z."/>
        </authorList>
    </citation>
    <scope>NUCLEOTIDE SEQUENCE</scope>
    <source>
        <strain evidence="4">HK4-1</strain>
    </source>
</reference>
<evidence type="ECO:0000313" key="4">
    <source>
        <dbReference type="EMBL" id="MCT2398531.1"/>
    </source>
</evidence>
<gene>
    <name evidence="4" type="ORF">NZK81_03115</name>
</gene>
<evidence type="ECO:0000256" key="1">
    <source>
        <dbReference type="SAM" id="Coils"/>
    </source>
</evidence>
<evidence type="ECO:0000259" key="3">
    <source>
        <dbReference type="Pfam" id="PF06791"/>
    </source>
</evidence>
<sequence length="923" mass="96716">MARSTERAINMALRVLGIGEAERDLRKVGTAGEQGFEKVGKAANGANREISEYTARLKRVTAAAKQAFDAHPDVQVARRLEPGGYQAAKNKFVLDAIEAEKKLIQQGLPESTAIWEAAAGGAESYALSLGAVTAGATAAGAVLVALGKLTLDGLQAWQEHEQELAAFEARLRLVGNQSEATAGQIEAMADRVVDATLQTRDSALSAAQELSTIPGMTTEGLEAALDASSRLADALQTDVASVVSDITAPAIRALVDGDLEDFYKTTKGKLSPALQKLVLDLAEAGKTADAQRALVQGLAEAAGDGPNGLSKATNRASDAWDRFKRSIGGFFAEPAARGLDFLSDRLDALRGNMEDTGATWARILPTLVSNPIQGVGQLGSLLWRTPDKKEQGSAGRALNRLSSANQAAAAREQAAAARALEQRYGGDTPNRGRSGKSSAEREAEARKREAEQARASADRVSEANDKVIASYDQRAREAEAKIGLEGAALKAVERAQRVEAAVRRISTEEIEKQVEARRKEAAAAGKQFDEAQATRDARAAVAEKADAVRDLAERYEDANEALAEFNEGQRLAARILDELKTPIDHINDAVDEAIVALRRHRITVDQFDQRMKQLAYDMADARLEMDHSRQAWIGFGQDVGRSLSDVVLYGGSARDVLQQLIRLPLERLLQQTVENPIANFIDTKLNLNRDRNAAAELVNLPRGSQVAGANVQLLDASAGNAAASVTNLASAANGASAAFGGAPLALSSPMDALAAKSDAAGQALGELIPLTGQFGGALGQLIAMLAATAGGGAGGVGGLISAAGSLIGGGSGLDASVAQTIAANPAIFASGTDRVPVGKPFWVGDNGRELMQFDGAGNLSVTSNQKARRFLSESGGGAPTIVQHITIPPRADPRRTAAGIARSTQGALSRSNRKGLASPGDDW</sequence>
<accession>A0ABT2I154</accession>
<dbReference type="EMBL" id="JANZXA010000001">
    <property type="protein sequence ID" value="MCT2398531.1"/>
    <property type="molecule type" value="Genomic_DNA"/>
</dbReference>
<feature type="region of interest" description="Disordered" evidence="2">
    <location>
        <begin position="889"/>
        <end position="923"/>
    </location>
</feature>
<keyword evidence="5" id="KW-1185">Reference proteome</keyword>
<protein>
    <submittedName>
        <fullName evidence="4">Phage tail length tape measure family protein</fullName>
    </submittedName>
</protein>
<proteinExistence type="predicted"/>
<evidence type="ECO:0000256" key="2">
    <source>
        <dbReference type="SAM" id="MobiDB-lite"/>
    </source>
</evidence>
<comment type="caution">
    <text evidence="4">The sequence shown here is derived from an EMBL/GenBank/DDBJ whole genome shotgun (WGS) entry which is preliminary data.</text>
</comment>
<feature type="coiled-coil region" evidence="1">
    <location>
        <begin position="541"/>
        <end position="568"/>
    </location>
</feature>
<feature type="region of interest" description="Disordered" evidence="2">
    <location>
        <begin position="414"/>
        <end position="461"/>
    </location>
</feature>
<feature type="domain" description="Bacteriophage tail tape measure N-terminal" evidence="3">
    <location>
        <begin position="120"/>
        <end position="246"/>
    </location>
</feature>
<evidence type="ECO:0000313" key="5">
    <source>
        <dbReference type="Proteomes" id="UP001165583"/>
    </source>
</evidence>
<dbReference type="InterPro" id="IPR009628">
    <property type="entry name" value="Phage_tape_measure_N"/>
</dbReference>
<dbReference type="RefSeq" id="WP_260043708.1">
    <property type="nucleotide sequence ID" value="NZ_JANZXA010000001.1"/>
</dbReference>
<keyword evidence="1" id="KW-0175">Coiled coil</keyword>